<gene>
    <name evidence="1" type="ORF">SAMN00120144_1851</name>
</gene>
<name>A0A1W1VNZ8_9BACT</name>
<protein>
    <recommendedName>
        <fullName evidence="3">Periplasmic heavy metal sensor</fullName>
    </recommendedName>
</protein>
<accession>A0A1W1VNZ8</accession>
<dbReference type="AlphaFoldDB" id="A0A1W1VNZ8"/>
<evidence type="ECO:0008006" key="3">
    <source>
        <dbReference type="Google" id="ProtNLM"/>
    </source>
</evidence>
<keyword evidence="2" id="KW-1185">Reference proteome</keyword>
<evidence type="ECO:0000313" key="2">
    <source>
        <dbReference type="Proteomes" id="UP000192266"/>
    </source>
</evidence>
<dbReference type="EMBL" id="FWWW01000068">
    <property type="protein sequence ID" value="SMB95046.1"/>
    <property type="molecule type" value="Genomic_DNA"/>
</dbReference>
<evidence type="ECO:0000313" key="1">
    <source>
        <dbReference type="EMBL" id="SMB95046.1"/>
    </source>
</evidence>
<proteinExistence type="predicted"/>
<organism evidence="1 2">
    <name type="scientific">Hymenobacter roseosalivarius DSM 11622</name>
    <dbReference type="NCBI Taxonomy" id="645990"/>
    <lineage>
        <taxon>Bacteria</taxon>
        <taxon>Pseudomonadati</taxon>
        <taxon>Bacteroidota</taxon>
        <taxon>Cytophagia</taxon>
        <taxon>Cytophagales</taxon>
        <taxon>Hymenobacteraceae</taxon>
        <taxon>Hymenobacter</taxon>
    </lineage>
</organism>
<reference evidence="1 2" key="1">
    <citation type="submission" date="2017-04" db="EMBL/GenBank/DDBJ databases">
        <authorList>
            <person name="Afonso C.L."/>
            <person name="Miller P.J."/>
            <person name="Scott M.A."/>
            <person name="Spackman E."/>
            <person name="Goraichik I."/>
            <person name="Dimitrov K.M."/>
            <person name="Suarez D.L."/>
            <person name="Swayne D.E."/>
        </authorList>
    </citation>
    <scope>NUCLEOTIDE SEQUENCE [LARGE SCALE GENOMIC DNA]</scope>
    <source>
        <strain evidence="1 2">DSM 11622</strain>
    </source>
</reference>
<dbReference type="Proteomes" id="UP000192266">
    <property type="component" value="Unassembled WGS sequence"/>
</dbReference>
<sequence>MIEAIIRGRREDMAICRYFAYAGHTPTFCPMGSAPFLLALALLVATTFSCARRKKAYIPNAPTTTAAPAPAPAAPVERRAARDLTDVMTDELKLLPDQQAKVRAILTSTVEQVNDAQKKHGADRTALLTDLKAINARSEGQLKQVLTPTQYQQYQTKKRAMQAEMQSRKTGGGR</sequence>